<feature type="transmembrane region" description="Helical" evidence="1">
    <location>
        <begin position="250"/>
        <end position="270"/>
    </location>
</feature>
<feature type="transmembrane region" description="Helical" evidence="1">
    <location>
        <begin position="88"/>
        <end position="110"/>
    </location>
</feature>
<organism evidence="2">
    <name type="scientific">Bradyrhizobium sp. LLZ17</name>
    <dbReference type="NCBI Taxonomy" id="3239388"/>
    <lineage>
        <taxon>Bacteria</taxon>
        <taxon>Pseudomonadati</taxon>
        <taxon>Pseudomonadota</taxon>
        <taxon>Alphaproteobacteria</taxon>
        <taxon>Hyphomicrobiales</taxon>
        <taxon>Nitrobacteraceae</taxon>
        <taxon>Bradyrhizobium</taxon>
    </lineage>
</organism>
<keyword evidence="1" id="KW-0812">Transmembrane</keyword>
<reference evidence="2" key="1">
    <citation type="submission" date="2024-08" db="EMBL/GenBank/DDBJ databases">
        <authorList>
            <person name="Chaddad Z."/>
            <person name="Lamrabet M."/>
            <person name="Bouhnik O."/>
            <person name="Alami S."/>
            <person name="Wipf D."/>
            <person name="Courty P.E."/>
            <person name="Missbah El Idrissi M."/>
        </authorList>
    </citation>
    <scope>NUCLEOTIDE SEQUENCE</scope>
    <source>
        <strain evidence="2">LLZ17</strain>
    </source>
</reference>
<protein>
    <recommendedName>
        <fullName evidence="3">Glycosyltransferase RgtA/B/C/D-like domain-containing protein</fullName>
    </recommendedName>
</protein>
<feature type="transmembrane region" description="Helical" evidence="1">
    <location>
        <begin position="277"/>
        <end position="295"/>
    </location>
</feature>
<evidence type="ECO:0000313" key="2">
    <source>
        <dbReference type="EMBL" id="XDV60197.1"/>
    </source>
</evidence>
<feature type="transmembrane region" description="Helical" evidence="1">
    <location>
        <begin position="12"/>
        <end position="35"/>
    </location>
</feature>
<dbReference type="AlphaFoldDB" id="A0AB39XQY2"/>
<name>A0AB39XQY2_9BRAD</name>
<keyword evidence="1" id="KW-1133">Transmembrane helix</keyword>
<gene>
    <name evidence="2" type="ORF">AB8Z38_13055</name>
</gene>
<dbReference type="RefSeq" id="WP_369725560.1">
    <property type="nucleotide sequence ID" value="NZ_CP165734.1"/>
</dbReference>
<feature type="transmembrane region" description="Helical" evidence="1">
    <location>
        <begin position="163"/>
        <end position="190"/>
    </location>
</feature>
<feature type="transmembrane region" description="Helical" evidence="1">
    <location>
        <begin position="307"/>
        <end position="325"/>
    </location>
</feature>
<proteinExistence type="predicted"/>
<evidence type="ECO:0008006" key="3">
    <source>
        <dbReference type="Google" id="ProtNLM"/>
    </source>
</evidence>
<feature type="transmembrane region" description="Helical" evidence="1">
    <location>
        <begin position="117"/>
        <end position="137"/>
    </location>
</feature>
<evidence type="ECO:0000256" key="1">
    <source>
        <dbReference type="SAM" id="Phobius"/>
    </source>
</evidence>
<dbReference type="EMBL" id="CP165734">
    <property type="protein sequence ID" value="XDV60197.1"/>
    <property type="molecule type" value="Genomic_DNA"/>
</dbReference>
<feature type="transmembrane region" description="Helical" evidence="1">
    <location>
        <begin position="332"/>
        <end position="351"/>
    </location>
</feature>
<accession>A0AB39XQY2</accession>
<sequence>MTSELRSRWTDAGALALVTVAVFAIVYCVNGGAAFPTDDAFINLHNAHVLRLGRDENYEGVPALVGATSGVHLALLLAFEQLVYPDTAALYVLSSLSGVAYVLGVFYVCLNMGCPRLEAALIALGSLIFAGTLFQVLNGMDTGLAMAAVAWDIKLLTDKRRTFWLPALCGVTPFVRPELSFLSAASMFIVFWEKDAAIGFKIAAAAVAALSAVPFLLWYWIDTGSLVPNTVSAKMYFFAERYAGWSDKSLLMLLAVSRAALISFPLFLCLRFVRPAAVGRMLALFVVVFLGAYFWRFPSGLLHNGGRYFYILAPIVLFGVACGLSSAFRKPTLCIVAISILFMPLGFVAQLEDYRTHIGGFQESLADVVRWMNANLTDRPMVMVHDAGYIAYAGHAALVDLVGLKTPAAMDFHKRATYPSVGLQRSRAVAEIAETFQPQYLLVLQDWDERFRLVEGLRSEGWTAREVYAGHASPNTPAALIYHLYELNRPHRGLASPSS</sequence>
<feature type="transmembrane region" description="Helical" evidence="1">
    <location>
        <begin position="202"/>
        <end position="221"/>
    </location>
</feature>
<keyword evidence="1" id="KW-0472">Membrane</keyword>